<dbReference type="InterPro" id="IPR029752">
    <property type="entry name" value="D-isomer_DH_CS1"/>
</dbReference>
<dbReference type="PROSITE" id="PS00065">
    <property type="entry name" value="D_2_HYDROXYACID_DH_1"/>
    <property type="match status" value="1"/>
</dbReference>
<evidence type="ECO:0000256" key="2">
    <source>
        <dbReference type="ARBA" id="ARBA00005854"/>
    </source>
</evidence>
<dbReference type="SUPFAM" id="SSF52283">
    <property type="entry name" value="Formate/glycerate dehydrogenase catalytic domain-like"/>
    <property type="match status" value="1"/>
</dbReference>
<organism evidence="11 12">
    <name type="scientific">Cardiosporidium cionae</name>
    <dbReference type="NCBI Taxonomy" id="476202"/>
    <lineage>
        <taxon>Eukaryota</taxon>
        <taxon>Sar</taxon>
        <taxon>Alveolata</taxon>
        <taxon>Apicomplexa</taxon>
        <taxon>Aconoidasida</taxon>
        <taxon>Nephromycida</taxon>
        <taxon>Cardiosporidium</taxon>
    </lineage>
</organism>
<keyword evidence="12" id="KW-1185">Reference proteome</keyword>
<evidence type="ECO:0000313" key="12">
    <source>
        <dbReference type="Proteomes" id="UP000823046"/>
    </source>
</evidence>
<dbReference type="PANTHER" id="PTHR42789">
    <property type="entry name" value="D-ISOMER SPECIFIC 2-HYDROXYACID DEHYDROGENASE FAMILY PROTEIN (AFU_ORTHOLOGUE AFUA_6G10090)"/>
    <property type="match status" value="1"/>
</dbReference>
<reference evidence="11 12" key="1">
    <citation type="journal article" date="2020" name="bioRxiv">
        <title>Metabolic contributions of an alphaproteobacterial endosymbiont in the apicomplexan Cardiosporidium cionae.</title>
        <authorList>
            <person name="Hunter E.S."/>
            <person name="Paight C.J."/>
            <person name="Lane C.E."/>
        </authorList>
    </citation>
    <scope>NUCLEOTIDE SEQUENCE [LARGE SCALE GENOMIC DNA]</scope>
    <source>
        <strain evidence="11">ESH_2018</strain>
    </source>
</reference>
<dbReference type="PANTHER" id="PTHR42789:SF1">
    <property type="entry name" value="D-ISOMER SPECIFIC 2-HYDROXYACID DEHYDROGENASE FAMILY PROTEIN (AFU_ORTHOLOGUE AFUA_6G10090)"/>
    <property type="match status" value="1"/>
</dbReference>
<dbReference type="Pfam" id="PF00389">
    <property type="entry name" value="2-Hacid_dh"/>
    <property type="match status" value="1"/>
</dbReference>
<dbReference type="SUPFAM" id="SSF51735">
    <property type="entry name" value="NAD(P)-binding Rossmann-fold domains"/>
    <property type="match status" value="1"/>
</dbReference>
<evidence type="ECO:0000256" key="5">
    <source>
        <dbReference type="ARBA" id="ARBA00023002"/>
    </source>
</evidence>
<evidence type="ECO:0000256" key="4">
    <source>
        <dbReference type="ARBA" id="ARBA00022605"/>
    </source>
</evidence>
<evidence type="ECO:0000313" key="11">
    <source>
        <dbReference type="EMBL" id="KAF8821746.1"/>
    </source>
</evidence>
<dbReference type="InterPro" id="IPR006139">
    <property type="entry name" value="D-isomer_2_OHA_DH_cat_dom"/>
</dbReference>
<evidence type="ECO:0000256" key="1">
    <source>
        <dbReference type="ARBA" id="ARBA00005216"/>
    </source>
</evidence>
<evidence type="ECO:0000256" key="3">
    <source>
        <dbReference type="ARBA" id="ARBA00013143"/>
    </source>
</evidence>
<dbReference type="InterPro" id="IPR029753">
    <property type="entry name" value="D-isomer_DH_CS"/>
</dbReference>
<dbReference type="PROSITE" id="PS00671">
    <property type="entry name" value="D_2_HYDROXYACID_DH_3"/>
    <property type="match status" value="1"/>
</dbReference>
<dbReference type="InterPro" id="IPR050857">
    <property type="entry name" value="D-2-hydroxyacid_DH"/>
</dbReference>
<dbReference type="CDD" id="cd12173">
    <property type="entry name" value="PGDH_4"/>
    <property type="match status" value="1"/>
</dbReference>
<name>A0ABQ7JCP2_9APIC</name>
<keyword evidence="6" id="KW-0520">NAD</keyword>
<dbReference type="Pfam" id="PF02826">
    <property type="entry name" value="2-Hacid_dh_C"/>
    <property type="match status" value="1"/>
</dbReference>
<dbReference type="InterPro" id="IPR029009">
    <property type="entry name" value="ASB_dom_sf"/>
</dbReference>
<evidence type="ECO:0000259" key="10">
    <source>
        <dbReference type="PROSITE" id="PS51671"/>
    </source>
</evidence>
<dbReference type="Proteomes" id="UP000823046">
    <property type="component" value="Unassembled WGS sequence"/>
</dbReference>
<dbReference type="InterPro" id="IPR002912">
    <property type="entry name" value="ACT_dom"/>
</dbReference>
<keyword evidence="7" id="KW-0718">Serine biosynthesis</keyword>
<gene>
    <name evidence="11" type="ORF">IE077_001631</name>
</gene>
<dbReference type="InterPro" id="IPR036291">
    <property type="entry name" value="NAD(P)-bd_dom_sf"/>
</dbReference>
<accession>A0ABQ7JCP2</accession>
<dbReference type="Gene3D" id="3.30.70.260">
    <property type="match status" value="1"/>
</dbReference>
<dbReference type="SUPFAM" id="SSF143548">
    <property type="entry name" value="Serine metabolism enzymes domain"/>
    <property type="match status" value="1"/>
</dbReference>
<comment type="catalytic activity">
    <reaction evidence="8">
        <text>(2R)-3-phosphoglycerate + NAD(+) = 3-phosphooxypyruvate + NADH + H(+)</text>
        <dbReference type="Rhea" id="RHEA:12641"/>
        <dbReference type="ChEBI" id="CHEBI:15378"/>
        <dbReference type="ChEBI" id="CHEBI:18110"/>
        <dbReference type="ChEBI" id="CHEBI:57540"/>
        <dbReference type="ChEBI" id="CHEBI:57945"/>
        <dbReference type="ChEBI" id="CHEBI:58272"/>
        <dbReference type="EC" id="1.1.1.95"/>
    </reaction>
</comment>
<feature type="domain" description="ACT" evidence="10">
    <location>
        <begin position="412"/>
        <end position="486"/>
    </location>
</feature>
<comment type="caution">
    <text evidence="11">The sequence shown here is derived from an EMBL/GenBank/DDBJ whole genome shotgun (WGS) entry which is preliminary data.</text>
</comment>
<dbReference type="EC" id="1.1.1.95" evidence="3"/>
<dbReference type="PROSITE" id="PS51671">
    <property type="entry name" value="ACT"/>
    <property type="match status" value="1"/>
</dbReference>
<keyword evidence="5 9" id="KW-0560">Oxidoreductase</keyword>
<sequence length="486" mass="53357">MDTNGVIKSPIFKVLVSDPIHERGVEILESVAQVTIKTKLSEEELCAIIGEYDALVVRSGTTVTAKVIEQATRMKIIGRAGVGVDNIDIEASTAHGIYVVCSPLGNTVAAAEHTLALMFALSRNITVADSSIRAGLWERSRFMGIQLQHKTLGIIGLGQVGSHVATVANTLGMKVLCYDPFVNEEKCKSLGCIHSSLEDVFRESDYITLHVPLIEATRYLIRKETIAKMKPTVRIVNASRGGVVNEMDICEALESNRIGGAALDVFEVERKFPPNSPLLKAPNLVLTPHLGASTIEAQINVSRDVSEQIKELFLGHIPTYAVNVPGVLSYFSSQRVNFVNVRQKAHENKIHLQIVKEDSDASYVEVTISNRKDSASVVGSVMEGQQMLLRELQHVPIYMPVPPRTADKPVFMFYSKHLDIPGSLGKITTFLGDHQINIANCHLGRTEENGQMRGICVFCVDEKIDPSILNAIRKDSCILECVQYSV</sequence>
<dbReference type="InterPro" id="IPR045865">
    <property type="entry name" value="ACT-like_dom_sf"/>
</dbReference>
<evidence type="ECO:0000256" key="8">
    <source>
        <dbReference type="ARBA" id="ARBA00048731"/>
    </source>
</evidence>
<proteinExistence type="inferred from homology"/>
<dbReference type="Pfam" id="PF01842">
    <property type="entry name" value="ACT"/>
    <property type="match status" value="1"/>
</dbReference>
<dbReference type="SUPFAM" id="SSF55021">
    <property type="entry name" value="ACT-like"/>
    <property type="match status" value="1"/>
</dbReference>
<evidence type="ECO:0000256" key="9">
    <source>
        <dbReference type="RuleBase" id="RU003719"/>
    </source>
</evidence>
<dbReference type="EMBL" id="JADAQX010000133">
    <property type="protein sequence ID" value="KAF8821746.1"/>
    <property type="molecule type" value="Genomic_DNA"/>
</dbReference>
<evidence type="ECO:0000256" key="6">
    <source>
        <dbReference type="ARBA" id="ARBA00023027"/>
    </source>
</evidence>
<protein>
    <recommendedName>
        <fullName evidence="3">phosphoglycerate dehydrogenase</fullName>
        <ecNumber evidence="3">1.1.1.95</ecNumber>
    </recommendedName>
</protein>
<evidence type="ECO:0000256" key="7">
    <source>
        <dbReference type="ARBA" id="ARBA00023299"/>
    </source>
</evidence>
<dbReference type="InterPro" id="IPR006140">
    <property type="entry name" value="D-isomer_DH_NAD-bd"/>
</dbReference>
<comment type="pathway">
    <text evidence="1">Amino-acid biosynthesis; L-serine biosynthesis; L-serine from 3-phospho-D-glycerate: step 1/3.</text>
</comment>
<dbReference type="Gene3D" id="3.40.50.720">
    <property type="entry name" value="NAD(P)-binding Rossmann-like Domain"/>
    <property type="match status" value="2"/>
</dbReference>
<comment type="similarity">
    <text evidence="2 9">Belongs to the D-isomer specific 2-hydroxyacid dehydrogenase family.</text>
</comment>
<keyword evidence="4" id="KW-0028">Amino-acid biosynthesis</keyword>